<keyword evidence="1" id="KW-0472">Membrane</keyword>
<gene>
    <name evidence="2" type="ordered locus">Swoo_0686</name>
</gene>
<feature type="transmembrane region" description="Helical" evidence="1">
    <location>
        <begin position="126"/>
        <end position="146"/>
    </location>
</feature>
<feature type="transmembrane region" description="Helical" evidence="1">
    <location>
        <begin position="59"/>
        <end position="81"/>
    </location>
</feature>
<dbReference type="STRING" id="392500.Swoo_0686"/>
<evidence type="ECO:0000313" key="3">
    <source>
        <dbReference type="Proteomes" id="UP000002168"/>
    </source>
</evidence>
<evidence type="ECO:0000313" key="2">
    <source>
        <dbReference type="EMBL" id="ACA84982.1"/>
    </source>
</evidence>
<accession>B1KDI1</accession>
<feature type="transmembrane region" description="Helical" evidence="1">
    <location>
        <begin position="93"/>
        <end position="114"/>
    </location>
</feature>
<protein>
    <submittedName>
        <fullName evidence="2">NnrS family protein</fullName>
    </submittedName>
</protein>
<feature type="transmembrane region" description="Helical" evidence="1">
    <location>
        <begin position="184"/>
        <end position="203"/>
    </location>
</feature>
<proteinExistence type="predicted"/>
<feature type="transmembrane region" description="Helical" evidence="1">
    <location>
        <begin position="215"/>
        <end position="236"/>
    </location>
</feature>
<keyword evidence="1" id="KW-1133">Transmembrane helix</keyword>
<reference evidence="2 3" key="1">
    <citation type="submission" date="2008-02" db="EMBL/GenBank/DDBJ databases">
        <title>Complete sequence of Shewanella woodyi ATCC 51908.</title>
        <authorList>
            <consortium name="US DOE Joint Genome Institute"/>
            <person name="Copeland A."/>
            <person name="Lucas S."/>
            <person name="Lapidus A."/>
            <person name="Glavina del Rio T."/>
            <person name="Dalin E."/>
            <person name="Tice H."/>
            <person name="Bruce D."/>
            <person name="Goodwin L."/>
            <person name="Pitluck S."/>
            <person name="Sims D."/>
            <person name="Brettin T."/>
            <person name="Detter J.C."/>
            <person name="Han C."/>
            <person name="Kuske C.R."/>
            <person name="Schmutz J."/>
            <person name="Larimer F."/>
            <person name="Land M."/>
            <person name="Hauser L."/>
            <person name="Kyrpides N."/>
            <person name="Lykidis A."/>
            <person name="Zhao J.-S."/>
            <person name="Richardson P."/>
        </authorList>
    </citation>
    <scope>NUCLEOTIDE SEQUENCE [LARGE SCALE GENOMIC DNA]</scope>
    <source>
        <strain evidence="3">ATCC 51908 / MS32</strain>
    </source>
</reference>
<name>B1KDI1_SHEWM</name>
<dbReference type="RefSeq" id="WP_012323329.1">
    <property type="nucleotide sequence ID" value="NC_010506.1"/>
</dbReference>
<feature type="transmembrane region" description="Helical" evidence="1">
    <location>
        <begin position="402"/>
        <end position="421"/>
    </location>
</feature>
<keyword evidence="3" id="KW-1185">Reference proteome</keyword>
<dbReference type="EMBL" id="CP000961">
    <property type="protein sequence ID" value="ACA84982.1"/>
    <property type="molecule type" value="Genomic_DNA"/>
</dbReference>
<feature type="transmembrane region" description="Helical" evidence="1">
    <location>
        <begin position="375"/>
        <end position="396"/>
    </location>
</feature>
<feature type="transmembrane region" description="Helical" evidence="1">
    <location>
        <begin position="309"/>
        <end position="329"/>
    </location>
</feature>
<dbReference type="Pfam" id="PF05940">
    <property type="entry name" value="NnrS"/>
    <property type="match status" value="1"/>
</dbReference>
<sequence length="431" mass="47452">MSKTLHSINEPAKQQVSKARLNQQLHSTGELSGAEKTHLPPKLLSITQQPLWDLAFRPWFLAGTLSSVLSVGIWILFLHGYLPTLANSGLTPVAWHIHEMLFGFGANIAVAFLLTAAQTWTNKRSINGGALLTLTLIWLMVRVLLWSEDSRIQVLALVLQAGWWLACIGFLASMVIRAKSKRNYQFIPLLSVMMLLNLSFLIADFSGHTELALHLARTAILTFGLLVGIVGGRVIPFFTGRGADNAQVKATPILDKLLPVVTIIGIGIFFTGHFIALPFTPAVALISAGIIHLLRLWHWDPLSTRKVPLLWSLQLAYLALGLGLVALGISYHIDLVRFADALHLITVGTIGGMILAMIARVSLGHTGRPLKPHPSLNIAFALMFIGTLVRFILPLLQMPIMAWDISAICWITAFSIFIWHYTRILMSARAS</sequence>
<feature type="transmembrane region" description="Helical" evidence="1">
    <location>
        <begin position="281"/>
        <end position="297"/>
    </location>
</feature>
<dbReference type="KEGG" id="swd:Swoo_0686"/>
<dbReference type="HOGENOM" id="CLU_041785_2_0_6"/>
<feature type="transmembrane region" description="Helical" evidence="1">
    <location>
        <begin position="341"/>
        <end position="363"/>
    </location>
</feature>
<feature type="transmembrane region" description="Helical" evidence="1">
    <location>
        <begin position="152"/>
        <end position="172"/>
    </location>
</feature>
<keyword evidence="1" id="KW-0812">Transmembrane</keyword>
<dbReference type="AlphaFoldDB" id="B1KDI1"/>
<feature type="transmembrane region" description="Helical" evidence="1">
    <location>
        <begin position="257"/>
        <end position="275"/>
    </location>
</feature>
<organism evidence="2 3">
    <name type="scientific">Shewanella woodyi (strain ATCC 51908 / MS32)</name>
    <dbReference type="NCBI Taxonomy" id="392500"/>
    <lineage>
        <taxon>Bacteria</taxon>
        <taxon>Pseudomonadati</taxon>
        <taxon>Pseudomonadota</taxon>
        <taxon>Gammaproteobacteria</taxon>
        <taxon>Alteromonadales</taxon>
        <taxon>Shewanellaceae</taxon>
        <taxon>Shewanella</taxon>
    </lineage>
</organism>
<evidence type="ECO:0000256" key="1">
    <source>
        <dbReference type="SAM" id="Phobius"/>
    </source>
</evidence>
<dbReference type="InterPro" id="IPR010266">
    <property type="entry name" value="NnrS"/>
</dbReference>
<dbReference type="Proteomes" id="UP000002168">
    <property type="component" value="Chromosome"/>
</dbReference>
<dbReference type="eggNOG" id="COG3213">
    <property type="taxonomic scope" value="Bacteria"/>
</dbReference>